<evidence type="ECO:0000259" key="6">
    <source>
        <dbReference type="Pfam" id="PF25917"/>
    </source>
</evidence>
<evidence type="ECO:0000256" key="4">
    <source>
        <dbReference type="SAM" id="SignalP"/>
    </source>
</evidence>
<gene>
    <name evidence="9" type="ORF">FHS74_005948</name>
</gene>
<name>A0A7X0B423_9PROT</name>
<dbReference type="GO" id="GO:0046677">
    <property type="term" value="P:response to antibiotic"/>
    <property type="evidence" value="ECO:0007669"/>
    <property type="project" value="TreeGrafter"/>
</dbReference>
<dbReference type="Proteomes" id="UP000539175">
    <property type="component" value="Unassembled WGS sequence"/>
</dbReference>
<dbReference type="InterPro" id="IPR058625">
    <property type="entry name" value="MdtA-like_BSH"/>
</dbReference>
<evidence type="ECO:0000313" key="9">
    <source>
        <dbReference type="EMBL" id="MBB6255349.1"/>
    </source>
</evidence>
<dbReference type="PROSITE" id="PS51257">
    <property type="entry name" value="PROKAR_LIPOPROTEIN"/>
    <property type="match status" value="1"/>
</dbReference>
<evidence type="ECO:0000259" key="5">
    <source>
        <dbReference type="Pfam" id="PF25876"/>
    </source>
</evidence>
<comment type="caution">
    <text evidence="9">The sequence shown here is derived from an EMBL/GenBank/DDBJ whole genome shotgun (WGS) entry which is preliminary data.</text>
</comment>
<keyword evidence="4" id="KW-0732">Signal</keyword>
<dbReference type="RefSeq" id="WP_246463467.1">
    <property type="nucleotide sequence ID" value="NZ_JACIIZ010000031.1"/>
</dbReference>
<dbReference type="Gene3D" id="2.40.30.170">
    <property type="match status" value="1"/>
</dbReference>
<dbReference type="Pfam" id="PF25944">
    <property type="entry name" value="Beta-barrel_RND"/>
    <property type="match status" value="1"/>
</dbReference>
<feature type="domain" description="Multidrug resistance protein MdtA-like beta-barrel" evidence="7">
    <location>
        <begin position="208"/>
        <end position="295"/>
    </location>
</feature>
<comment type="subcellular location">
    <subcellularLocation>
        <location evidence="1">Cell envelope</location>
    </subcellularLocation>
</comment>
<evidence type="ECO:0000313" key="10">
    <source>
        <dbReference type="Proteomes" id="UP000539175"/>
    </source>
</evidence>
<sequence>MLKRLSVLAPLTAGLGLLALTGCEKKQEQAAPPPPQVGYVTLHAQSVPLRAELAGRTSSYRVSDVRPQVAGIIKQRLFEEGATVKAGQLLYQIDPAPYEAAYEQAQGTLANAEANLISLKSKAERYGELVKVEGVSRQDYDDARAAYQQGLATVVADKAALKSAKVNLDYTRITAPISGRIGRSSITEGALVTADQTTALATITQLDPIYVDITQSSMEMTSLKRRLVSGGLSQASARVTLKLEDGTDYGTPGTLKFAEVSVDQDSGAVTLRAIFPNPQEMLLPGMYVRTMVEQGVVPNAILAPQQGVSRNPKSEAVALVLTADNKVEQRALTVDRTVGDKWLVTSGLKDGDRLIVEGSQKVKVGQAVTPVQTGAAAVPAQGDAAPSGNGK</sequence>
<dbReference type="EMBL" id="JACIIZ010000031">
    <property type="protein sequence ID" value="MBB6255349.1"/>
    <property type="molecule type" value="Genomic_DNA"/>
</dbReference>
<protein>
    <submittedName>
        <fullName evidence="9">Membrane fusion protein (Multidrug efflux system)</fullName>
    </submittedName>
</protein>
<evidence type="ECO:0000259" key="7">
    <source>
        <dbReference type="Pfam" id="PF25944"/>
    </source>
</evidence>
<feature type="coiled-coil region" evidence="3">
    <location>
        <begin position="102"/>
        <end position="129"/>
    </location>
</feature>
<dbReference type="SUPFAM" id="SSF111369">
    <property type="entry name" value="HlyD-like secretion proteins"/>
    <property type="match status" value="1"/>
</dbReference>
<reference evidence="9 10" key="1">
    <citation type="submission" date="2020-08" db="EMBL/GenBank/DDBJ databases">
        <title>Genomic Encyclopedia of Type Strains, Phase IV (KMG-IV): sequencing the most valuable type-strain genomes for metagenomic binning, comparative biology and taxonomic classification.</title>
        <authorList>
            <person name="Goeker M."/>
        </authorList>
    </citation>
    <scope>NUCLEOTIDE SEQUENCE [LARGE SCALE GENOMIC DNA]</scope>
    <source>
        <strain evidence="9 10">DSM 22198</strain>
    </source>
</reference>
<keyword evidence="3" id="KW-0175">Coiled coil</keyword>
<feature type="domain" description="Multidrug resistance protein MdtA-like alpha-helical hairpin" evidence="5">
    <location>
        <begin position="102"/>
        <end position="171"/>
    </location>
</feature>
<dbReference type="PANTHER" id="PTHR30158">
    <property type="entry name" value="ACRA/E-RELATED COMPONENT OF DRUG EFFLUX TRANSPORTER"/>
    <property type="match status" value="1"/>
</dbReference>
<organism evidence="9 10">
    <name type="scientific">Nitrospirillum iridis</name>
    <dbReference type="NCBI Taxonomy" id="765888"/>
    <lineage>
        <taxon>Bacteria</taxon>
        <taxon>Pseudomonadati</taxon>
        <taxon>Pseudomonadota</taxon>
        <taxon>Alphaproteobacteria</taxon>
        <taxon>Rhodospirillales</taxon>
        <taxon>Azospirillaceae</taxon>
        <taxon>Nitrospirillum</taxon>
    </lineage>
</organism>
<dbReference type="InterPro" id="IPR006143">
    <property type="entry name" value="RND_pump_MFP"/>
</dbReference>
<dbReference type="Gene3D" id="2.40.420.20">
    <property type="match status" value="1"/>
</dbReference>
<keyword evidence="10" id="KW-1185">Reference proteome</keyword>
<dbReference type="FunFam" id="2.40.420.20:FF:000001">
    <property type="entry name" value="Efflux RND transporter periplasmic adaptor subunit"/>
    <property type="match status" value="1"/>
</dbReference>
<dbReference type="Pfam" id="PF25917">
    <property type="entry name" value="BSH_RND"/>
    <property type="match status" value="1"/>
</dbReference>
<dbReference type="InterPro" id="IPR058626">
    <property type="entry name" value="MdtA-like_b-barrel"/>
</dbReference>
<dbReference type="NCBIfam" id="TIGR01730">
    <property type="entry name" value="RND_mfp"/>
    <property type="match status" value="1"/>
</dbReference>
<feature type="domain" description="Multidrug resistance protein MdtA-like C-terminal permuted SH3" evidence="8">
    <location>
        <begin position="299"/>
        <end position="361"/>
    </location>
</feature>
<comment type="similarity">
    <text evidence="2">Belongs to the membrane fusion protein (MFP) (TC 8.A.1) family.</text>
</comment>
<dbReference type="AlphaFoldDB" id="A0A7X0B423"/>
<dbReference type="Pfam" id="PF25876">
    <property type="entry name" value="HH_MFP_RND"/>
    <property type="match status" value="1"/>
</dbReference>
<dbReference type="Gene3D" id="2.40.50.100">
    <property type="match status" value="1"/>
</dbReference>
<feature type="domain" description="Multidrug resistance protein MdtA-like barrel-sandwich hybrid" evidence="6">
    <location>
        <begin position="61"/>
        <end position="204"/>
    </location>
</feature>
<proteinExistence type="inferred from homology"/>
<evidence type="ECO:0000259" key="8">
    <source>
        <dbReference type="Pfam" id="PF25967"/>
    </source>
</evidence>
<evidence type="ECO:0000256" key="3">
    <source>
        <dbReference type="SAM" id="Coils"/>
    </source>
</evidence>
<evidence type="ECO:0000256" key="2">
    <source>
        <dbReference type="ARBA" id="ARBA00009477"/>
    </source>
</evidence>
<dbReference type="Gene3D" id="1.10.287.470">
    <property type="entry name" value="Helix hairpin bin"/>
    <property type="match status" value="1"/>
</dbReference>
<dbReference type="InterPro" id="IPR058624">
    <property type="entry name" value="MdtA-like_HH"/>
</dbReference>
<dbReference type="InterPro" id="IPR058627">
    <property type="entry name" value="MdtA-like_C"/>
</dbReference>
<dbReference type="Pfam" id="PF25967">
    <property type="entry name" value="RND-MFP_C"/>
    <property type="match status" value="1"/>
</dbReference>
<dbReference type="PANTHER" id="PTHR30158:SF3">
    <property type="entry name" value="MULTIDRUG EFFLUX PUMP SUBUNIT ACRA-RELATED"/>
    <property type="match status" value="1"/>
</dbReference>
<feature type="signal peptide" evidence="4">
    <location>
        <begin position="1"/>
        <end position="19"/>
    </location>
</feature>
<dbReference type="GO" id="GO:0022857">
    <property type="term" value="F:transmembrane transporter activity"/>
    <property type="evidence" value="ECO:0007669"/>
    <property type="project" value="InterPro"/>
</dbReference>
<dbReference type="GO" id="GO:0005886">
    <property type="term" value="C:plasma membrane"/>
    <property type="evidence" value="ECO:0007669"/>
    <property type="project" value="UniProtKB-SubCell"/>
</dbReference>
<accession>A0A7X0B423</accession>
<feature type="chain" id="PRO_5030875851" evidence="4">
    <location>
        <begin position="20"/>
        <end position="391"/>
    </location>
</feature>
<evidence type="ECO:0000256" key="1">
    <source>
        <dbReference type="ARBA" id="ARBA00004196"/>
    </source>
</evidence>